<dbReference type="InterPro" id="IPR058245">
    <property type="entry name" value="NreC/VraR/RcsB-like_REC"/>
</dbReference>
<keyword evidence="1 3" id="KW-0597">Phosphoprotein</keyword>
<dbReference type="SUPFAM" id="SSF46894">
    <property type="entry name" value="C-terminal effector domain of the bipartite response regulators"/>
    <property type="match status" value="1"/>
</dbReference>
<dbReference type="PANTHER" id="PTHR43214">
    <property type="entry name" value="TWO-COMPONENT RESPONSE REGULATOR"/>
    <property type="match status" value="1"/>
</dbReference>
<dbReference type="InterPro" id="IPR000792">
    <property type="entry name" value="Tscrpt_reg_LuxR_C"/>
</dbReference>
<dbReference type="RefSeq" id="WP_123223529.1">
    <property type="nucleotide sequence ID" value="NZ_RJSF01000040.1"/>
</dbReference>
<evidence type="ECO:0000256" key="1">
    <source>
        <dbReference type="ARBA" id="ARBA00022553"/>
    </source>
</evidence>
<dbReference type="InterPro" id="IPR001789">
    <property type="entry name" value="Sig_transdc_resp-reg_receiver"/>
</dbReference>
<evidence type="ECO:0000259" key="5">
    <source>
        <dbReference type="PROSITE" id="PS50110"/>
    </source>
</evidence>
<dbReference type="Gene3D" id="3.40.50.2300">
    <property type="match status" value="1"/>
</dbReference>
<dbReference type="GO" id="GO:0003677">
    <property type="term" value="F:DNA binding"/>
    <property type="evidence" value="ECO:0007669"/>
    <property type="project" value="UniProtKB-KW"/>
</dbReference>
<dbReference type="EMBL" id="RJSF01000040">
    <property type="protein sequence ID" value="RNM14122.1"/>
    <property type="molecule type" value="Genomic_DNA"/>
</dbReference>
<reference evidence="6 7" key="1">
    <citation type="submission" date="2018-11" db="EMBL/GenBank/DDBJ databases">
        <authorList>
            <person name="Li F."/>
        </authorList>
    </citation>
    <scope>NUCLEOTIDE SEQUENCE [LARGE SCALE GENOMIC DNA]</scope>
    <source>
        <strain evidence="6 7">Gsoil 818</strain>
    </source>
</reference>
<dbReference type="OrthoDB" id="9808843at2"/>
<dbReference type="SMART" id="SM00448">
    <property type="entry name" value="REC"/>
    <property type="match status" value="1"/>
</dbReference>
<evidence type="ECO:0000313" key="7">
    <source>
        <dbReference type="Proteomes" id="UP000279994"/>
    </source>
</evidence>
<dbReference type="Pfam" id="PF00196">
    <property type="entry name" value="GerE"/>
    <property type="match status" value="1"/>
</dbReference>
<dbReference type="Pfam" id="PF00072">
    <property type="entry name" value="Response_reg"/>
    <property type="match status" value="1"/>
</dbReference>
<name>A0A3N0GPQ0_9ACTN</name>
<keyword evidence="2 6" id="KW-0238">DNA-binding</keyword>
<gene>
    <name evidence="6" type="ORF">EFL26_14435</name>
</gene>
<dbReference type="PROSITE" id="PS50110">
    <property type="entry name" value="RESPONSE_REGULATORY"/>
    <property type="match status" value="1"/>
</dbReference>
<keyword evidence="7" id="KW-1185">Reference proteome</keyword>
<evidence type="ECO:0000256" key="2">
    <source>
        <dbReference type="ARBA" id="ARBA00023125"/>
    </source>
</evidence>
<dbReference type="AlphaFoldDB" id="A0A3N0GPQ0"/>
<dbReference type="GO" id="GO:0000160">
    <property type="term" value="P:phosphorelay signal transduction system"/>
    <property type="evidence" value="ECO:0007669"/>
    <property type="project" value="InterPro"/>
</dbReference>
<dbReference type="PROSITE" id="PS50043">
    <property type="entry name" value="HTH_LUXR_2"/>
    <property type="match status" value="1"/>
</dbReference>
<proteinExistence type="predicted"/>
<evidence type="ECO:0000313" key="6">
    <source>
        <dbReference type="EMBL" id="RNM14122.1"/>
    </source>
</evidence>
<sequence>MTTSVVLVDDHELIRNGLAGAFTRDADFTVVGQAGTVADGLAVAGSVQPDVIVIDLQLPDGSGLDLVRSVRKERKDVGLVVLTMYAGDEQIFAAMDAGASAFVGKDAPSTEVVAAARHAAVSPLSFTCAGLPEAMMRRMSSSNPRLSDRERQVLDLLAEGLGVAAIAGKLYISESTAKTHIAKVYEKLGAANRAQALVSAMRMGLIDASAPPH</sequence>
<dbReference type="Proteomes" id="UP000279994">
    <property type="component" value="Unassembled WGS sequence"/>
</dbReference>
<protein>
    <submittedName>
        <fullName evidence="6">DNA-binding response regulator</fullName>
    </submittedName>
</protein>
<comment type="caution">
    <text evidence="6">The sequence shown here is derived from an EMBL/GenBank/DDBJ whole genome shotgun (WGS) entry which is preliminary data.</text>
</comment>
<dbReference type="GO" id="GO:0006355">
    <property type="term" value="P:regulation of DNA-templated transcription"/>
    <property type="evidence" value="ECO:0007669"/>
    <property type="project" value="InterPro"/>
</dbReference>
<organism evidence="6 7">
    <name type="scientific">Nocardioides pocheonensis</name>
    <dbReference type="NCBI Taxonomy" id="661485"/>
    <lineage>
        <taxon>Bacteria</taxon>
        <taxon>Bacillati</taxon>
        <taxon>Actinomycetota</taxon>
        <taxon>Actinomycetes</taxon>
        <taxon>Propionibacteriales</taxon>
        <taxon>Nocardioidaceae</taxon>
        <taxon>Nocardioides</taxon>
    </lineage>
</organism>
<dbReference type="InterPro" id="IPR016032">
    <property type="entry name" value="Sig_transdc_resp-reg_C-effctor"/>
</dbReference>
<dbReference type="SMART" id="SM00421">
    <property type="entry name" value="HTH_LUXR"/>
    <property type="match status" value="1"/>
</dbReference>
<feature type="domain" description="Response regulatory" evidence="5">
    <location>
        <begin position="4"/>
        <end position="120"/>
    </location>
</feature>
<evidence type="ECO:0000259" key="4">
    <source>
        <dbReference type="PROSITE" id="PS50043"/>
    </source>
</evidence>
<dbReference type="InterPro" id="IPR039420">
    <property type="entry name" value="WalR-like"/>
</dbReference>
<feature type="modified residue" description="4-aspartylphosphate" evidence="3">
    <location>
        <position position="55"/>
    </location>
</feature>
<evidence type="ECO:0000256" key="3">
    <source>
        <dbReference type="PROSITE-ProRule" id="PRU00169"/>
    </source>
</evidence>
<dbReference type="CDD" id="cd17535">
    <property type="entry name" value="REC_NarL-like"/>
    <property type="match status" value="1"/>
</dbReference>
<dbReference type="SUPFAM" id="SSF52172">
    <property type="entry name" value="CheY-like"/>
    <property type="match status" value="1"/>
</dbReference>
<dbReference type="PRINTS" id="PR00038">
    <property type="entry name" value="HTHLUXR"/>
</dbReference>
<dbReference type="InterPro" id="IPR011006">
    <property type="entry name" value="CheY-like_superfamily"/>
</dbReference>
<feature type="domain" description="HTH luxR-type" evidence="4">
    <location>
        <begin position="139"/>
        <end position="204"/>
    </location>
</feature>
<accession>A0A3N0GPQ0</accession>
<dbReference type="CDD" id="cd06170">
    <property type="entry name" value="LuxR_C_like"/>
    <property type="match status" value="1"/>
</dbReference>